<gene>
    <name evidence="1" type="ORF">INF35_08860</name>
</gene>
<accession>A0ABR9R421</accession>
<keyword evidence="2" id="KW-1185">Reference proteome</keyword>
<proteinExistence type="predicted"/>
<evidence type="ECO:0000313" key="2">
    <source>
        <dbReference type="Proteomes" id="UP000768567"/>
    </source>
</evidence>
<sequence length="105" mass="11859">MKLQFPDAMLGTRIFLSNSLMEGDYRGWQAIAYHPPVPTGKEEYAYRKGGVPATEVIKTNQTERLPKTAVESLARALLPQMRAYFASDEGQAALKQWRAEREQQG</sequence>
<organism evidence="1 2">
    <name type="scientific">Gemmiger gallinarum</name>
    <dbReference type="NCBI Taxonomy" id="2779354"/>
    <lineage>
        <taxon>Bacteria</taxon>
        <taxon>Bacillati</taxon>
        <taxon>Bacillota</taxon>
        <taxon>Clostridia</taxon>
        <taxon>Eubacteriales</taxon>
        <taxon>Gemmiger</taxon>
    </lineage>
</organism>
<name>A0ABR9R421_9FIRM</name>
<protein>
    <submittedName>
        <fullName evidence="1">Uncharacterized protein</fullName>
    </submittedName>
</protein>
<reference evidence="1 2" key="1">
    <citation type="submission" date="2020-10" db="EMBL/GenBank/DDBJ databases">
        <title>ChiBAC.</title>
        <authorList>
            <person name="Zenner C."/>
            <person name="Hitch T.C.A."/>
            <person name="Clavel T."/>
        </authorList>
    </citation>
    <scope>NUCLEOTIDE SEQUENCE [LARGE SCALE GENOMIC DNA]</scope>
    <source>
        <strain evidence="1 2">DSM 109015</strain>
    </source>
</reference>
<dbReference type="Proteomes" id="UP000768567">
    <property type="component" value="Unassembled WGS sequence"/>
</dbReference>
<dbReference type="EMBL" id="JADCKC010000002">
    <property type="protein sequence ID" value="MBE5037891.1"/>
    <property type="molecule type" value="Genomic_DNA"/>
</dbReference>
<comment type="caution">
    <text evidence="1">The sequence shown here is derived from an EMBL/GenBank/DDBJ whole genome shotgun (WGS) entry which is preliminary data.</text>
</comment>
<evidence type="ECO:0000313" key="1">
    <source>
        <dbReference type="EMBL" id="MBE5037891.1"/>
    </source>
</evidence>